<evidence type="ECO:0000256" key="3">
    <source>
        <dbReference type="ARBA" id="ARBA00023136"/>
    </source>
</evidence>
<keyword evidence="6" id="KW-1185">Reference proteome</keyword>
<dbReference type="GO" id="GO:0016020">
    <property type="term" value="C:membrane"/>
    <property type="evidence" value="ECO:0007669"/>
    <property type="project" value="UniProtKB-SubCell"/>
</dbReference>
<dbReference type="InterPro" id="IPR023395">
    <property type="entry name" value="MCP_dom_sf"/>
</dbReference>
<dbReference type="Gene3D" id="1.50.40.10">
    <property type="entry name" value="Mitochondrial carrier domain"/>
    <property type="match status" value="1"/>
</dbReference>
<dbReference type="SUPFAM" id="SSF103506">
    <property type="entry name" value="Mitochondrial carrier"/>
    <property type="match status" value="1"/>
</dbReference>
<dbReference type="AlphaFoldDB" id="A0A1Q9EMM1"/>
<evidence type="ECO:0000256" key="1">
    <source>
        <dbReference type="ARBA" id="ARBA00004370"/>
    </source>
</evidence>
<feature type="region of interest" description="Disordered" evidence="4">
    <location>
        <begin position="1"/>
        <end position="20"/>
    </location>
</feature>
<dbReference type="EMBL" id="LSRX01000112">
    <property type="protein sequence ID" value="OLQ08696.1"/>
    <property type="molecule type" value="Genomic_DNA"/>
</dbReference>
<comment type="caution">
    <text evidence="5">The sequence shown here is derived from an EMBL/GenBank/DDBJ whole genome shotgun (WGS) entry which is preliminary data.</text>
</comment>
<evidence type="ECO:0000256" key="2">
    <source>
        <dbReference type="ARBA" id="ARBA00022692"/>
    </source>
</evidence>
<dbReference type="Proteomes" id="UP000186817">
    <property type="component" value="Unassembled WGS sequence"/>
</dbReference>
<keyword evidence="3" id="KW-0472">Membrane</keyword>
<proteinExistence type="predicted"/>
<gene>
    <name evidence="5" type="ORF">AK812_SmicGene7797</name>
</gene>
<comment type="subcellular location">
    <subcellularLocation>
        <location evidence="1">Membrane</location>
    </subcellularLocation>
</comment>
<accession>A0A1Q9EMM1</accession>
<keyword evidence="2" id="KW-0812">Transmembrane</keyword>
<protein>
    <submittedName>
        <fullName evidence="5">Uncharacterized protein</fullName>
    </submittedName>
</protein>
<name>A0A1Q9EMM1_SYMMI</name>
<evidence type="ECO:0000256" key="4">
    <source>
        <dbReference type="SAM" id="MobiDB-lite"/>
    </source>
</evidence>
<evidence type="ECO:0000313" key="6">
    <source>
        <dbReference type="Proteomes" id="UP000186817"/>
    </source>
</evidence>
<evidence type="ECO:0000313" key="5">
    <source>
        <dbReference type="EMBL" id="OLQ08696.1"/>
    </source>
</evidence>
<reference evidence="5 6" key="1">
    <citation type="submission" date="2016-02" db="EMBL/GenBank/DDBJ databases">
        <title>Genome analysis of coral dinoflagellate symbionts highlights evolutionary adaptations to a symbiotic lifestyle.</title>
        <authorList>
            <person name="Aranda M."/>
            <person name="Li Y."/>
            <person name="Liew Y.J."/>
            <person name="Baumgarten S."/>
            <person name="Simakov O."/>
            <person name="Wilson M."/>
            <person name="Piel J."/>
            <person name="Ashoor H."/>
            <person name="Bougouffa S."/>
            <person name="Bajic V.B."/>
            <person name="Ryu T."/>
            <person name="Ravasi T."/>
            <person name="Bayer T."/>
            <person name="Micklem G."/>
            <person name="Kim H."/>
            <person name="Bhak J."/>
            <person name="Lajeunesse T.C."/>
            <person name="Voolstra C.R."/>
        </authorList>
    </citation>
    <scope>NUCLEOTIDE SEQUENCE [LARGE SCALE GENOMIC DNA]</scope>
    <source>
        <strain evidence="5 6">CCMP2467</strain>
    </source>
</reference>
<organism evidence="5 6">
    <name type="scientific">Symbiodinium microadriaticum</name>
    <name type="common">Dinoflagellate</name>
    <name type="synonym">Zooxanthella microadriatica</name>
    <dbReference type="NCBI Taxonomy" id="2951"/>
    <lineage>
        <taxon>Eukaryota</taxon>
        <taxon>Sar</taxon>
        <taxon>Alveolata</taxon>
        <taxon>Dinophyceae</taxon>
        <taxon>Suessiales</taxon>
        <taxon>Symbiodiniaceae</taxon>
        <taxon>Symbiodinium</taxon>
    </lineage>
</organism>
<dbReference type="OrthoDB" id="44467at2759"/>
<sequence length="296" mass="32245">MASTSSSGQPEAAPASPASPASFRCGIAAGFFTTALLNPWDRALYLAIVNSRPFFNRANWREPYRGITQTLTQRSLSTGIYFPLEELCVRATGSQALGGQAGGVLCGVLLNPLSYVKYQMWKEDDVRRSFNQTAEPDNLRVFMTTHKVRSHGVVFALWIASLSGRCGGAKYLTAAPDEAADAEVEVQLLQTKSALVGNSPSEGSFACSAGYGPGMHIVQLQSIQRQFLFLVPPELVRGKSGVPLVISFHGAAESPWFHDKELGFSKELMRYGWLGILPSRQPRGHGRYSGMLLRTL</sequence>